<dbReference type="GO" id="GO:0019867">
    <property type="term" value="C:outer membrane"/>
    <property type="evidence" value="ECO:0007669"/>
    <property type="project" value="InterPro"/>
</dbReference>
<reference evidence="6 7" key="1">
    <citation type="journal article" date="2019" name="ISME J.">
        <title>Candidatus Macondimonas diazotrophica, a novel gammaproteobacterial genus dominating crude-oil-contaminated coastal sediments.</title>
        <authorList>
            <person name="Karthikeyan S."/>
            <person name="Konstantinidis K."/>
        </authorList>
    </citation>
    <scope>NUCLEOTIDE SEQUENCE [LARGE SCALE GENOMIC DNA]</scope>
    <source>
        <strain evidence="6 7">KTK01</strain>
    </source>
</reference>
<dbReference type="AlphaFoldDB" id="A0A4Z0FD17"/>
<evidence type="ECO:0000256" key="2">
    <source>
        <dbReference type="ARBA" id="ARBA00023136"/>
    </source>
</evidence>
<feature type="domain" description="Glycine zipper 2TM" evidence="5">
    <location>
        <begin position="176"/>
        <end position="217"/>
    </location>
</feature>
<keyword evidence="4" id="KW-0812">Transmembrane</keyword>
<feature type="transmembrane region" description="Helical" evidence="4">
    <location>
        <begin position="54"/>
        <end position="77"/>
    </location>
</feature>
<keyword evidence="2 4" id="KW-0472">Membrane</keyword>
<protein>
    <submittedName>
        <fullName evidence="6">Glycine zipper 2TM domain-containing protein</fullName>
    </submittedName>
</protein>
<evidence type="ECO:0000256" key="1">
    <source>
        <dbReference type="ARBA" id="ARBA00004370"/>
    </source>
</evidence>
<organism evidence="6 7">
    <name type="scientific">Candidatus Macondimonas diazotrophica</name>
    <dbReference type="NCBI Taxonomy" id="2305248"/>
    <lineage>
        <taxon>Bacteria</taxon>
        <taxon>Pseudomonadati</taxon>
        <taxon>Pseudomonadota</taxon>
        <taxon>Gammaproteobacteria</taxon>
        <taxon>Chromatiales</taxon>
        <taxon>Ectothiorhodospiraceae</taxon>
        <taxon>Candidatus Macondimonas</taxon>
    </lineage>
</organism>
<evidence type="ECO:0000259" key="5">
    <source>
        <dbReference type="Pfam" id="PF05433"/>
    </source>
</evidence>
<keyword evidence="4" id="KW-1133">Transmembrane helix</keyword>
<feature type="compositionally biased region" description="Low complexity" evidence="3">
    <location>
        <begin position="93"/>
        <end position="110"/>
    </location>
</feature>
<dbReference type="PANTHER" id="PTHR35603">
    <property type="match status" value="1"/>
</dbReference>
<evidence type="ECO:0000256" key="4">
    <source>
        <dbReference type="SAM" id="Phobius"/>
    </source>
</evidence>
<comment type="subcellular location">
    <subcellularLocation>
        <location evidence="1">Membrane</location>
    </subcellularLocation>
</comment>
<name>A0A4Z0FD17_9GAMM</name>
<keyword evidence="7" id="KW-1185">Reference proteome</keyword>
<sequence length="265" mass="27289">MAASLDVRSLVDHRGEDGQVVPVPEGPYRVPISRLLFRYRGHLMESKPNRLHPLVAAAAGSVILLSLVGIAVFMGWLPRSDSASPDTPDVPVAEIASPAPTAEPEPAKPAVRAEAPAKPRKTAESRPAAPAPVPKTVPVAEAVPVTPPAPPVCSNCGVVEFVQTHEQPASAGEGMIGTVVGGVVGGVLGNQVGSGDGKKLATAAGAVGGALAGRKIEQSRRARPVTYAIGVRFEDGRLQTFTQDIPPSVSPGQRVRVTAGTVFPE</sequence>
<dbReference type="InterPro" id="IPR008816">
    <property type="entry name" value="Gly_zipper_2TM_dom"/>
</dbReference>
<dbReference type="InterPro" id="IPR051407">
    <property type="entry name" value="Bact_OM_lipoprot/Surf_antigen"/>
</dbReference>
<feature type="compositionally biased region" description="Basic and acidic residues" evidence="3">
    <location>
        <begin position="115"/>
        <end position="124"/>
    </location>
</feature>
<gene>
    <name evidence="6" type="ORF">E4680_01050</name>
</gene>
<accession>A0A4Z0FD17</accession>
<feature type="region of interest" description="Disordered" evidence="3">
    <location>
        <begin position="81"/>
        <end position="133"/>
    </location>
</feature>
<dbReference type="Pfam" id="PF05433">
    <property type="entry name" value="Rick_17kDa_Anti"/>
    <property type="match status" value="1"/>
</dbReference>
<dbReference type="PANTHER" id="PTHR35603:SF2">
    <property type="entry name" value="OUTER MEMBRANE LIPOPROTEIN"/>
    <property type="match status" value="1"/>
</dbReference>
<evidence type="ECO:0000313" key="7">
    <source>
        <dbReference type="Proteomes" id="UP000297890"/>
    </source>
</evidence>
<proteinExistence type="predicted"/>
<evidence type="ECO:0000256" key="3">
    <source>
        <dbReference type="SAM" id="MobiDB-lite"/>
    </source>
</evidence>
<evidence type="ECO:0000313" key="6">
    <source>
        <dbReference type="EMBL" id="TFZ84154.1"/>
    </source>
</evidence>
<dbReference type="EMBL" id="SRIO01000001">
    <property type="protein sequence ID" value="TFZ84154.1"/>
    <property type="molecule type" value="Genomic_DNA"/>
</dbReference>
<comment type="caution">
    <text evidence="6">The sequence shown here is derived from an EMBL/GenBank/DDBJ whole genome shotgun (WGS) entry which is preliminary data.</text>
</comment>
<dbReference type="Proteomes" id="UP000297890">
    <property type="component" value="Unassembled WGS sequence"/>
</dbReference>